<reference evidence="3" key="1">
    <citation type="submission" date="2011-12" db="EMBL/GenBank/DDBJ databases">
        <title>The Draft Genome of Lepisosteus oculatus.</title>
        <authorList>
            <consortium name="The Broad Institute Genome Assembly &amp; Analysis Group"/>
            <consortium name="Computational R&amp;D Group"/>
            <consortium name="and Sequencing Platform"/>
            <person name="Di Palma F."/>
            <person name="Alfoldi J."/>
            <person name="Johnson J."/>
            <person name="Berlin A."/>
            <person name="Gnerre S."/>
            <person name="Jaffe D."/>
            <person name="MacCallum I."/>
            <person name="Young S."/>
            <person name="Walker B.J."/>
            <person name="Lander E.S."/>
            <person name="Lindblad-Toh K."/>
        </authorList>
    </citation>
    <scope>NUCLEOTIDE SEQUENCE [LARGE SCALE GENOMIC DNA]</scope>
</reference>
<proteinExistence type="predicted"/>
<protein>
    <submittedName>
        <fullName evidence="2">Uncharacterized protein</fullName>
    </submittedName>
</protein>
<evidence type="ECO:0000256" key="1">
    <source>
        <dbReference type="SAM" id="MobiDB-lite"/>
    </source>
</evidence>
<dbReference type="AlphaFoldDB" id="W5M0B8"/>
<feature type="compositionally biased region" description="Basic and acidic residues" evidence="1">
    <location>
        <begin position="88"/>
        <end position="109"/>
    </location>
</feature>
<dbReference type="Ensembl" id="ENSLOCT00000001830.1">
    <property type="protein sequence ID" value="ENSLOCP00000001825.1"/>
    <property type="gene ID" value="ENSLOCG00000001590.1"/>
</dbReference>
<accession>W5M0B8</accession>
<feature type="region of interest" description="Disordered" evidence="1">
    <location>
        <begin position="86"/>
        <end position="169"/>
    </location>
</feature>
<feature type="compositionally biased region" description="Acidic residues" evidence="1">
    <location>
        <begin position="143"/>
        <end position="152"/>
    </location>
</feature>
<evidence type="ECO:0000313" key="2">
    <source>
        <dbReference type="Ensembl" id="ENSLOCP00000001825.1"/>
    </source>
</evidence>
<evidence type="ECO:0000313" key="3">
    <source>
        <dbReference type="Proteomes" id="UP000018468"/>
    </source>
</evidence>
<dbReference type="EMBL" id="AHAT01010662">
    <property type="status" value="NOT_ANNOTATED_CDS"/>
    <property type="molecule type" value="Genomic_DNA"/>
</dbReference>
<name>W5M0B8_LEPOC</name>
<feature type="region of interest" description="Disordered" evidence="1">
    <location>
        <begin position="1"/>
        <end position="70"/>
    </location>
</feature>
<sequence length="169" mass="18313">FSCRVYDYQRVPASLPPAPRGPSLPKRSRQCSSSLRRSRDSLAPRSGSRPSSSSGNATRAKSVKAEELRTIKRELTLIKVQIDGLLESLDRMDRQRGDRTGSPPVRDDSTGGSPCRLSASSPEGSQGSHSPHRRARRERVGDESPELGEASEDDRHTVTIATAPLPGGL</sequence>
<dbReference type="Bgee" id="ENSLOCG00000001590">
    <property type="expression patterns" value="Expressed in camera-type eye and 13 other cell types or tissues"/>
</dbReference>
<feature type="compositionally biased region" description="Low complexity" evidence="1">
    <location>
        <begin position="43"/>
        <end position="55"/>
    </location>
</feature>
<organism evidence="2 3">
    <name type="scientific">Lepisosteus oculatus</name>
    <name type="common">Spotted gar</name>
    <dbReference type="NCBI Taxonomy" id="7918"/>
    <lineage>
        <taxon>Eukaryota</taxon>
        <taxon>Metazoa</taxon>
        <taxon>Chordata</taxon>
        <taxon>Craniata</taxon>
        <taxon>Vertebrata</taxon>
        <taxon>Euteleostomi</taxon>
        <taxon>Actinopterygii</taxon>
        <taxon>Neopterygii</taxon>
        <taxon>Holostei</taxon>
        <taxon>Semionotiformes</taxon>
        <taxon>Lepisosteidae</taxon>
        <taxon>Lepisosteus</taxon>
    </lineage>
</organism>
<dbReference type="STRING" id="7918.ENSLOCP00000001825"/>
<dbReference type="GeneTree" id="ENSGT00940000168437"/>
<dbReference type="OMA" id="RVFDYQH"/>
<dbReference type="eggNOG" id="KOG0118">
    <property type="taxonomic scope" value="Eukaryota"/>
</dbReference>
<feature type="compositionally biased region" description="Polar residues" evidence="1">
    <location>
        <begin position="118"/>
        <end position="129"/>
    </location>
</feature>
<dbReference type="Proteomes" id="UP000018468">
    <property type="component" value="Linkage group LG23"/>
</dbReference>
<reference evidence="2" key="2">
    <citation type="submission" date="2025-08" db="UniProtKB">
        <authorList>
            <consortium name="Ensembl"/>
        </authorList>
    </citation>
    <scope>IDENTIFICATION</scope>
</reference>
<keyword evidence="3" id="KW-1185">Reference proteome</keyword>
<dbReference type="InParanoid" id="W5M0B8"/>
<reference evidence="2" key="3">
    <citation type="submission" date="2025-09" db="UniProtKB">
        <authorList>
            <consortium name="Ensembl"/>
        </authorList>
    </citation>
    <scope>IDENTIFICATION</scope>
</reference>